<sequence length="257" mass="29006">MSAPPSLAHGVDPAAPGTLHARTVMGGIRVAPRPGRHVRFGRDQRPNVDLRVGADDQSVSRLHAEVTYEDSRWWLRNLGQQLIRLPRGQLMHRSTDPVPLEPGYTPLFIRGSGYRQHLVELHVTGVYGNPQTDLHAAATNPPKIWGLSETERLLLVVLGERYLLYEEAPRPLTYKQAEARLAYLRPGEKWRAGIIEDRIEAVRHRLHAAGFPYPLRHDRSEGRPYDNNLLHNLLRGLVESTTLVPPDLDLLENDLAL</sequence>
<evidence type="ECO:0000256" key="1">
    <source>
        <dbReference type="ARBA" id="ARBA00022553"/>
    </source>
</evidence>
<dbReference type="InterPro" id="IPR008984">
    <property type="entry name" value="SMAD_FHA_dom_sf"/>
</dbReference>
<dbReference type="InterPro" id="IPR000253">
    <property type="entry name" value="FHA_dom"/>
</dbReference>
<accession>A0A7W9G7P0</accession>
<dbReference type="Gene3D" id="2.60.200.20">
    <property type="match status" value="1"/>
</dbReference>
<reference evidence="3 4" key="1">
    <citation type="submission" date="2020-08" db="EMBL/GenBank/DDBJ databases">
        <title>Sequencing the genomes of 1000 actinobacteria strains.</title>
        <authorList>
            <person name="Klenk H.-P."/>
        </authorList>
    </citation>
    <scope>NUCLEOTIDE SEQUENCE [LARGE SCALE GENOMIC DNA]</scope>
    <source>
        <strain evidence="3 4">DSM 45507</strain>
    </source>
</reference>
<dbReference type="Pfam" id="PF00498">
    <property type="entry name" value="FHA"/>
    <property type="match status" value="1"/>
</dbReference>
<name>A0A7W9G7P0_9ACTN</name>
<dbReference type="CDD" id="cd00060">
    <property type="entry name" value="FHA"/>
    <property type="match status" value="1"/>
</dbReference>
<protein>
    <recommendedName>
        <fullName evidence="2">FHA domain-containing protein</fullName>
    </recommendedName>
</protein>
<evidence type="ECO:0000313" key="3">
    <source>
        <dbReference type="EMBL" id="MBB5778626.1"/>
    </source>
</evidence>
<dbReference type="EMBL" id="JACHMB010000001">
    <property type="protein sequence ID" value="MBB5778626.1"/>
    <property type="molecule type" value="Genomic_DNA"/>
</dbReference>
<dbReference type="Proteomes" id="UP000579153">
    <property type="component" value="Unassembled WGS sequence"/>
</dbReference>
<organism evidence="3 4">
    <name type="scientific">Nonomuraea jabiensis</name>
    <dbReference type="NCBI Taxonomy" id="882448"/>
    <lineage>
        <taxon>Bacteria</taxon>
        <taxon>Bacillati</taxon>
        <taxon>Actinomycetota</taxon>
        <taxon>Actinomycetes</taxon>
        <taxon>Streptosporangiales</taxon>
        <taxon>Streptosporangiaceae</taxon>
        <taxon>Nonomuraea</taxon>
    </lineage>
</organism>
<dbReference type="SUPFAM" id="SSF49879">
    <property type="entry name" value="SMAD/FHA domain"/>
    <property type="match status" value="1"/>
</dbReference>
<keyword evidence="4" id="KW-1185">Reference proteome</keyword>
<dbReference type="PROSITE" id="PS50006">
    <property type="entry name" value="FHA_DOMAIN"/>
    <property type="match status" value="1"/>
</dbReference>
<keyword evidence="1" id="KW-0597">Phosphoprotein</keyword>
<dbReference type="AlphaFoldDB" id="A0A7W9G7P0"/>
<feature type="domain" description="FHA" evidence="2">
    <location>
        <begin position="38"/>
        <end position="90"/>
    </location>
</feature>
<evidence type="ECO:0000313" key="4">
    <source>
        <dbReference type="Proteomes" id="UP000579153"/>
    </source>
</evidence>
<evidence type="ECO:0000259" key="2">
    <source>
        <dbReference type="PROSITE" id="PS50006"/>
    </source>
</evidence>
<dbReference type="RefSeq" id="WP_185072030.1">
    <property type="nucleotide sequence ID" value="NZ_JACHMB010000001.1"/>
</dbReference>
<proteinExistence type="predicted"/>
<gene>
    <name evidence="3" type="ORF">HD596_005382</name>
</gene>
<comment type="caution">
    <text evidence="3">The sequence shown here is derived from an EMBL/GenBank/DDBJ whole genome shotgun (WGS) entry which is preliminary data.</text>
</comment>